<organism evidence="1">
    <name type="scientific">Rhizophora mucronata</name>
    <name type="common">Asiatic mangrove</name>
    <dbReference type="NCBI Taxonomy" id="61149"/>
    <lineage>
        <taxon>Eukaryota</taxon>
        <taxon>Viridiplantae</taxon>
        <taxon>Streptophyta</taxon>
        <taxon>Embryophyta</taxon>
        <taxon>Tracheophyta</taxon>
        <taxon>Spermatophyta</taxon>
        <taxon>Magnoliopsida</taxon>
        <taxon>eudicotyledons</taxon>
        <taxon>Gunneridae</taxon>
        <taxon>Pentapetalae</taxon>
        <taxon>rosids</taxon>
        <taxon>fabids</taxon>
        <taxon>Malpighiales</taxon>
        <taxon>Rhizophoraceae</taxon>
        <taxon>Rhizophora</taxon>
    </lineage>
</organism>
<proteinExistence type="predicted"/>
<evidence type="ECO:0000313" key="1">
    <source>
        <dbReference type="EMBL" id="MBW92398.1"/>
    </source>
</evidence>
<reference evidence="1" key="1">
    <citation type="submission" date="2018-02" db="EMBL/GenBank/DDBJ databases">
        <title>Rhizophora mucronata_Transcriptome.</title>
        <authorList>
            <person name="Meera S.P."/>
            <person name="Sreeshan A."/>
            <person name="Augustine A."/>
        </authorList>
    </citation>
    <scope>NUCLEOTIDE SEQUENCE</scope>
    <source>
        <tissue evidence="1">Leaf</tissue>
    </source>
</reference>
<protein>
    <submittedName>
        <fullName evidence="1">Uncharacterized protein</fullName>
    </submittedName>
</protein>
<name>A0A2P2JFY4_RHIMU</name>
<accession>A0A2P2JFY4</accession>
<dbReference type="AlphaFoldDB" id="A0A2P2JFY4"/>
<sequence>MTSRLQLSNIVIKLRLHSFKYQNYQINMWQIQFHILIDRMLSQQIKHPQ</sequence>
<dbReference type="EMBL" id="GGEC01011915">
    <property type="protein sequence ID" value="MBW92398.1"/>
    <property type="molecule type" value="Transcribed_RNA"/>
</dbReference>